<dbReference type="Gene3D" id="1.10.287.470">
    <property type="entry name" value="Helix hairpin bin"/>
    <property type="match status" value="1"/>
</dbReference>
<feature type="domain" description="CusB-like beta-barrel" evidence="3">
    <location>
        <begin position="273"/>
        <end position="347"/>
    </location>
</feature>
<sequence length="441" mass="47399">MQPPAAAGQRPAGATLNKLRPSHLLLTLVTAITAGCTPPVAERTEPIRPVKTMVVAAGGDVRTRIFPGVAEAARRVELAFQVPGVLVKFPVKEGQRVAKGEVIGELRPDEFQARLTQLQGELDQARAVLRRLQSGERPEETLRRESQVRAAAARMANARAEYGRFEQLVRNSAVSRSQYEIAETAYQVAQEEYQAAVQLLEKGAIGREEDIDAQAATVRGLEGRVVEAALQLSDATLVAPYDGVIAQRFVEEGQNVRAKEPIVRFQDVEEIEVVVDVPETVMAADIRTADVIDLQAEFSGAPGLRFPVEIREIAQVADPTTQTFKVRTAMQAPTDVTILPGMTGTVTADFRRASVLGDRLLVPVSAVVKKDAGDQIVWVIEGDGDAQKVAKRTVKLGDASGGDIEIVDGLAPGDRIAIAGASRLRDGMLVRDLGDQLGGAQ</sequence>
<dbReference type="InterPro" id="IPR006143">
    <property type="entry name" value="RND_pump_MFP"/>
</dbReference>
<evidence type="ECO:0000256" key="1">
    <source>
        <dbReference type="ARBA" id="ARBA00009477"/>
    </source>
</evidence>
<dbReference type="KEGG" id="lpav:PLANPX_0903"/>
<accession>A0A5K7X949</accession>
<dbReference type="RefSeq" id="WP_198421842.1">
    <property type="nucleotide sequence ID" value="NZ_AP021861.1"/>
</dbReference>
<evidence type="ECO:0000313" key="5">
    <source>
        <dbReference type="EMBL" id="BBO31291.1"/>
    </source>
</evidence>
<dbReference type="PANTHER" id="PTHR30469:SF20">
    <property type="entry name" value="EFFLUX RND TRANSPORTER PERIPLASMIC ADAPTOR SUBUNIT"/>
    <property type="match status" value="1"/>
</dbReference>
<dbReference type="Pfam" id="PF25989">
    <property type="entry name" value="YknX_C"/>
    <property type="match status" value="1"/>
</dbReference>
<dbReference type="NCBIfam" id="TIGR01730">
    <property type="entry name" value="RND_mfp"/>
    <property type="match status" value="1"/>
</dbReference>
<dbReference type="SUPFAM" id="SSF111369">
    <property type="entry name" value="HlyD-like secretion proteins"/>
    <property type="match status" value="2"/>
</dbReference>
<gene>
    <name evidence="5" type="ORF">PLANPX_0903</name>
</gene>
<dbReference type="GO" id="GO:0015562">
    <property type="term" value="F:efflux transmembrane transporter activity"/>
    <property type="evidence" value="ECO:0007669"/>
    <property type="project" value="TreeGrafter"/>
</dbReference>
<organism evidence="5 6">
    <name type="scientific">Lacipirellula parvula</name>
    <dbReference type="NCBI Taxonomy" id="2650471"/>
    <lineage>
        <taxon>Bacteria</taxon>
        <taxon>Pseudomonadati</taxon>
        <taxon>Planctomycetota</taxon>
        <taxon>Planctomycetia</taxon>
        <taxon>Pirellulales</taxon>
        <taxon>Lacipirellulaceae</taxon>
        <taxon>Lacipirellula</taxon>
    </lineage>
</organism>
<dbReference type="GO" id="GO:1990281">
    <property type="term" value="C:efflux pump complex"/>
    <property type="evidence" value="ECO:0007669"/>
    <property type="project" value="TreeGrafter"/>
</dbReference>
<dbReference type="Proteomes" id="UP000326837">
    <property type="component" value="Chromosome"/>
</dbReference>
<dbReference type="Gene3D" id="2.40.420.20">
    <property type="match status" value="1"/>
</dbReference>
<keyword evidence="6" id="KW-1185">Reference proteome</keyword>
<dbReference type="InterPro" id="IPR059052">
    <property type="entry name" value="HH_YbhG-like"/>
</dbReference>
<dbReference type="Pfam" id="PF25881">
    <property type="entry name" value="HH_YBHG"/>
    <property type="match status" value="1"/>
</dbReference>
<dbReference type="InterPro" id="IPR058637">
    <property type="entry name" value="YknX-like_C"/>
</dbReference>
<feature type="domain" description="YbhG-like alpha-helical hairpin" evidence="2">
    <location>
        <begin position="109"/>
        <end position="234"/>
    </location>
</feature>
<evidence type="ECO:0000259" key="3">
    <source>
        <dbReference type="Pfam" id="PF25954"/>
    </source>
</evidence>
<dbReference type="PANTHER" id="PTHR30469">
    <property type="entry name" value="MULTIDRUG RESISTANCE PROTEIN MDTA"/>
    <property type="match status" value="1"/>
</dbReference>
<dbReference type="EMBL" id="AP021861">
    <property type="protein sequence ID" value="BBO31291.1"/>
    <property type="molecule type" value="Genomic_DNA"/>
</dbReference>
<evidence type="ECO:0000259" key="2">
    <source>
        <dbReference type="Pfam" id="PF25881"/>
    </source>
</evidence>
<dbReference type="Pfam" id="PF25954">
    <property type="entry name" value="Beta-barrel_RND_2"/>
    <property type="match status" value="1"/>
</dbReference>
<feature type="domain" description="YknX-like C-terminal permuted SH3-like" evidence="4">
    <location>
        <begin position="361"/>
        <end position="431"/>
    </location>
</feature>
<name>A0A5K7X949_9BACT</name>
<dbReference type="InterPro" id="IPR058792">
    <property type="entry name" value="Beta-barrel_RND_2"/>
</dbReference>
<evidence type="ECO:0000313" key="6">
    <source>
        <dbReference type="Proteomes" id="UP000326837"/>
    </source>
</evidence>
<comment type="similarity">
    <text evidence="1">Belongs to the membrane fusion protein (MFP) (TC 8.A.1) family.</text>
</comment>
<evidence type="ECO:0000259" key="4">
    <source>
        <dbReference type="Pfam" id="PF25989"/>
    </source>
</evidence>
<proteinExistence type="inferred from homology"/>
<protein>
    <submittedName>
        <fullName evidence="5">Putative Co/Zn/Cd efflux system membrane fusion protein</fullName>
    </submittedName>
</protein>
<dbReference type="Gene3D" id="2.40.30.170">
    <property type="match status" value="1"/>
</dbReference>
<dbReference type="AlphaFoldDB" id="A0A5K7X949"/>
<dbReference type="Gene3D" id="2.40.50.100">
    <property type="match status" value="2"/>
</dbReference>
<reference evidence="6" key="1">
    <citation type="submission" date="2019-10" db="EMBL/GenBank/DDBJ databases">
        <title>Lacipirellula parvula gen. nov., sp. nov., representing a lineage of planctomycetes widespread in freshwater anoxic habitats, and description of the family Lacipirellulaceae.</title>
        <authorList>
            <person name="Dedysh S.N."/>
            <person name="Kulichevskaya I.S."/>
            <person name="Beletsky A.V."/>
            <person name="Rakitin A.L."/>
            <person name="Mardanov A.V."/>
            <person name="Ivanova A.A."/>
            <person name="Saltykova V.X."/>
            <person name="Rijpstra W.I.C."/>
            <person name="Sinninghe Damste J.S."/>
            <person name="Ravin N.V."/>
        </authorList>
    </citation>
    <scope>NUCLEOTIDE SEQUENCE [LARGE SCALE GENOMIC DNA]</scope>
    <source>
        <strain evidence="6">PX69</strain>
    </source>
</reference>